<dbReference type="Pfam" id="PF01715">
    <property type="entry name" value="IPPT"/>
    <property type="match status" value="1"/>
</dbReference>
<comment type="caution">
    <text evidence="10">Lacks conserved residue(s) required for the propagation of feature annotation.</text>
</comment>
<dbReference type="EMBL" id="FRAJ01000003">
    <property type="protein sequence ID" value="SHJ66625.1"/>
    <property type="molecule type" value="Genomic_DNA"/>
</dbReference>
<feature type="binding site" evidence="10">
    <location>
        <begin position="12"/>
        <end position="17"/>
    </location>
    <ligand>
        <name>substrate</name>
    </ligand>
</feature>
<comment type="cofactor">
    <cofactor evidence="1 10">
        <name>Mg(2+)</name>
        <dbReference type="ChEBI" id="CHEBI:18420"/>
    </cofactor>
</comment>
<dbReference type="GO" id="GO:0006400">
    <property type="term" value="P:tRNA modification"/>
    <property type="evidence" value="ECO:0007669"/>
    <property type="project" value="TreeGrafter"/>
</dbReference>
<organism evidence="14 15">
    <name type="scientific">Caminicella sporogenes DSM 14501</name>
    <dbReference type="NCBI Taxonomy" id="1121266"/>
    <lineage>
        <taxon>Bacteria</taxon>
        <taxon>Bacillati</taxon>
        <taxon>Bacillota</taxon>
        <taxon>Clostridia</taxon>
        <taxon>Peptostreptococcales</taxon>
        <taxon>Caminicellaceae</taxon>
        <taxon>Caminicella</taxon>
    </lineage>
</organism>
<dbReference type="Gene3D" id="3.40.50.300">
    <property type="entry name" value="P-loop containing nucleotide triphosphate hydrolases"/>
    <property type="match status" value="1"/>
</dbReference>
<comment type="subunit">
    <text evidence="10">Monomer.</text>
</comment>
<evidence type="ECO:0000256" key="4">
    <source>
        <dbReference type="ARBA" id="ARBA00022679"/>
    </source>
</evidence>
<dbReference type="AlphaFoldDB" id="A0A1M6L603"/>
<keyword evidence="6 10" id="KW-0547">Nucleotide-binding</keyword>
<evidence type="ECO:0000256" key="13">
    <source>
        <dbReference type="RuleBase" id="RU003785"/>
    </source>
</evidence>
<keyword evidence="8 10" id="KW-0460">Magnesium</keyword>
<evidence type="ECO:0000256" key="9">
    <source>
        <dbReference type="ARBA" id="ARBA00049563"/>
    </source>
</evidence>
<evidence type="ECO:0000256" key="1">
    <source>
        <dbReference type="ARBA" id="ARBA00001946"/>
    </source>
</evidence>
<keyword evidence="7 10" id="KW-0067">ATP-binding</keyword>
<dbReference type="InterPro" id="IPR027417">
    <property type="entry name" value="P-loop_NTPase"/>
</dbReference>
<dbReference type="SUPFAM" id="SSF52540">
    <property type="entry name" value="P-loop containing nucleoside triphosphate hydrolases"/>
    <property type="match status" value="2"/>
</dbReference>
<feature type="region of interest" description="Interaction with substrate tRNA" evidence="10">
    <location>
        <begin position="35"/>
        <end position="38"/>
    </location>
</feature>
<reference evidence="14 15" key="1">
    <citation type="submission" date="2016-11" db="EMBL/GenBank/DDBJ databases">
        <authorList>
            <person name="Jaros S."/>
            <person name="Januszkiewicz K."/>
            <person name="Wedrychowicz H."/>
        </authorList>
    </citation>
    <scope>NUCLEOTIDE SEQUENCE [LARGE SCALE GENOMIC DNA]</scope>
    <source>
        <strain evidence="14 15">DSM 14501</strain>
    </source>
</reference>
<dbReference type="Gene3D" id="1.10.20.140">
    <property type="match status" value="1"/>
</dbReference>
<name>A0A1M6L603_9FIRM</name>
<gene>
    <name evidence="10" type="primary">miaA</name>
    <name evidence="14" type="ORF">SAMN02745883_00086</name>
</gene>
<proteinExistence type="inferred from homology"/>
<dbReference type="FunFam" id="1.10.20.140:FF:000001">
    <property type="entry name" value="tRNA dimethylallyltransferase"/>
    <property type="match status" value="1"/>
</dbReference>
<evidence type="ECO:0000256" key="12">
    <source>
        <dbReference type="RuleBase" id="RU003784"/>
    </source>
</evidence>
<keyword evidence="4 10" id="KW-0808">Transferase</keyword>
<dbReference type="GO" id="GO:0005524">
    <property type="term" value="F:ATP binding"/>
    <property type="evidence" value="ECO:0007669"/>
    <property type="project" value="UniProtKB-UniRule"/>
</dbReference>
<sequence length="313" mass="36378">MKKPLIIIVGPTAVGKTKISIEVAEKINGEIISADSMQIYKYLNIGSAKPSKEELSRVKHYLVDEIDPKTKFSVSEYKQMAQKYIDKILSKNKLPVVTGGTGLYVNSLIYDMDFSNTSANPKLRKELEELQKNYGKKYLHRKLEEVDSNAAKRIHPNNVKRVIRALEVFYTTGKNLKDFSRDLKKTNKYEYVLIGLNRDRKKLYERINKRVDIMFDMGLVDEVANLLSMGLTEDDISMKGIGYKEVIGYINGEYSLEVAKELVKRNTRRYAKRQLTWFRRYDDIKWYNIIEKSDENKLVSDIIDFVEGKIKFI</sequence>
<dbReference type="Proteomes" id="UP000184082">
    <property type="component" value="Unassembled WGS sequence"/>
</dbReference>
<evidence type="ECO:0000256" key="6">
    <source>
        <dbReference type="ARBA" id="ARBA00022741"/>
    </source>
</evidence>
<feature type="binding site" evidence="10">
    <location>
        <begin position="10"/>
        <end position="17"/>
    </location>
    <ligand>
        <name>ATP</name>
        <dbReference type="ChEBI" id="CHEBI:30616"/>
    </ligand>
</feature>
<evidence type="ECO:0000256" key="7">
    <source>
        <dbReference type="ARBA" id="ARBA00022840"/>
    </source>
</evidence>
<keyword evidence="15" id="KW-1185">Reference proteome</keyword>
<evidence type="ECO:0000313" key="15">
    <source>
        <dbReference type="Proteomes" id="UP000184082"/>
    </source>
</evidence>
<feature type="site" description="Interaction with substrate tRNA" evidence="10">
    <location>
        <position position="101"/>
    </location>
</feature>
<comment type="catalytic activity">
    <reaction evidence="9 10 11">
        <text>adenosine(37) in tRNA + dimethylallyl diphosphate = N(6)-dimethylallyladenosine(37) in tRNA + diphosphate</text>
        <dbReference type="Rhea" id="RHEA:26482"/>
        <dbReference type="Rhea" id="RHEA-COMP:10162"/>
        <dbReference type="Rhea" id="RHEA-COMP:10375"/>
        <dbReference type="ChEBI" id="CHEBI:33019"/>
        <dbReference type="ChEBI" id="CHEBI:57623"/>
        <dbReference type="ChEBI" id="CHEBI:74411"/>
        <dbReference type="ChEBI" id="CHEBI:74415"/>
        <dbReference type="EC" id="2.5.1.75"/>
    </reaction>
</comment>
<dbReference type="NCBIfam" id="TIGR00174">
    <property type="entry name" value="miaA"/>
    <property type="match status" value="1"/>
</dbReference>
<evidence type="ECO:0000256" key="2">
    <source>
        <dbReference type="ARBA" id="ARBA00003213"/>
    </source>
</evidence>
<protein>
    <recommendedName>
        <fullName evidence="10">tRNA dimethylallyltransferase</fullName>
        <ecNumber evidence="10">2.5.1.75</ecNumber>
    </recommendedName>
    <alternativeName>
        <fullName evidence="10">Dimethylallyl diphosphate:tRNA dimethylallyltransferase</fullName>
        <shortName evidence="10">DMAPP:tRNA dimethylallyltransferase</shortName>
        <shortName evidence="10">DMATase</shortName>
    </alternativeName>
    <alternativeName>
        <fullName evidence="10">Isopentenyl-diphosphate:tRNA isopentenyltransferase</fullName>
        <shortName evidence="10">IPP transferase</shortName>
        <shortName evidence="10">IPPT</shortName>
        <shortName evidence="10">IPTase</shortName>
    </alternativeName>
</protein>
<evidence type="ECO:0000256" key="10">
    <source>
        <dbReference type="HAMAP-Rule" id="MF_00185"/>
    </source>
</evidence>
<evidence type="ECO:0000313" key="14">
    <source>
        <dbReference type="EMBL" id="SHJ66625.1"/>
    </source>
</evidence>
<dbReference type="InterPro" id="IPR039657">
    <property type="entry name" value="Dimethylallyltransferase"/>
</dbReference>
<dbReference type="HAMAP" id="MF_00185">
    <property type="entry name" value="IPP_trans"/>
    <property type="match status" value="1"/>
</dbReference>
<comment type="function">
    <text evidence="2 10 12">Catalyzes the transfer of a dimethylallyl group onto the adenine at position 37 in tRNAs that read codons beginning with uridine, leading to the formation of N6-(dimethylallyl)adenosine (i(6)A).</text>
</comment>
<evidence type="ECO:0000256" key="3">
    <source>
        <dbReference type="ARBA" id="ARBA00005842"/>
    </source>
</evidence>
<dbReference type="InterPro" id="IPR018022">
    <property type="entry name" value="IPT"/>
</dbReference>
<evidence type="ECO:0000256" key="5">
    <source>
        <dbReference type="ARBA" id="ARBA00022694"/>
    </source>
</evidence>
<dbReference type="RefSeq" id="WP_072965399.1">
    <property type="nucleotide sequence ID" value="NZ_FRAJ01000003.1"/>
</dbReference>
<accession>A0A1M6L603</accession>
<dbReference type="PANTHER" id="PTHR11088:SF60">
    <property type="entry name" value="TRNA DIMETHYLALLYLTRANSFERASE"/>
    <property type="match status" value="1"/>
</dbReference>
<comment type="similarity">
    <text evidence="3 10 13">Belongs to the IPP transferase family.</text>
</comment>
<evidence type="ECO:0000256" key="8">
    <source>
        <dbReference type="ARBA" id="ARBA00022842"/>
    </source>
</evidence>
<dbReference type="EC" id="2.5.1.75" evidence="10"/>
<keyword evidence="5 10" id="KW-0819">tRNA processing</keyword>
<dbReference type="GO" id="GO:0052381">
    <property type="term" value="F:tRNA dimethylallyltransferase activity"/>
    <property type="evidence" value="ECO:0007669"/>
    <property type="project" value="UniProtKB-UniRule"/>
</dbReference>
<dbReference type="PANTHER" id="PTHR11088">
    <property type="entry name" value="TRNA DIMETHYLALLYLTRANSFERASE"/>
    <property type="match status" value="1"/>
</dbReference>
<evidence type="ECO:0000256" key="11">
    <source>
        <dbReference type="RuleBase" id="RU003783"/>
    </source>
</evidence>
<feature type="site" description="Interaction with substrate tRNA" evidence="10">
    <location>
        <position position="124"/>
    </location>
</feature>
<dbReference type="STRING" id="1121266.SAMN02745883_00086"/>